<evidence type="ECO:0008006" key="3">
    <source>
        <dbReference type="Google" id="ProtNLM"/>
    </source>
</evidence>
<protein>
    <recommendedName>
        <fullName evidence="3">Phosphodiesterase</fullName>
    </recommendedName>
</protein>
<reference evidence="1 2" key="2">
    <citation type="submission" date="2019-08" db="EMBL/GenBank/DDBJ databases">
        <authorList>
            <person name="Henke P."/>
        </authorList>
    </citation>
    <scope>NUCLEOTIDE SEQUENCE [LARGE SCALE GENOMIC DNA]</scope>
    <source>
        <strain evidence="1">Phe10_nw2017</strain>
    </source>
</reference>
<name>A0A5C6M155_9PLAN</name>
<dbReference type="InterPro" id="IPR017850">
    <property type="entry name" value="Alkaline_phosphatase_core_sf"/>
</dbReference>
<evidence type="ECO:0000313" key="1">
    <source>
        <dbReference type="EMBL" id="TWW07969.1"/>
    </source>
</evidence>
<proteinExistence type="predicted"/>
<dbReference type="Gene3D" id="3.40.720.10">
    <property type="entry name" value="Alkaline Phosphatase, subunit A"/>
    <property type="match status" value="1"/>
</dbReference>
<dbReference type="EMBL" id="SRHE01000914">
    <property type="protein sequence ID" value="TWW07969.1"/>
    <property type="molecule type" value="Genomic_DNA"/>
</dbReference>
<dbReference type="SUPFAM" id="SSF53649">
    <property type="entry name" value="Alkaline phosphatase-like"/>
    <property type="match status" value="1"/>
</dbReference>
<accession>A0A5C6M155</accession>
<organism evidence="1 2">
    <name type="scientific">Planctomyces bekefii</name>
    <dbReference type="NCBI Taxonomy" id="1653850"/>
    <lineage>
        <taxon>Bacteria</taxon>
        <taxon>Pseudomonadati</taxon>
        <taxon>Planctomycetota</taxon>
        <taxon>Planctomycetia</taxon>
        <taxon>Planctomycetales</taxon>
        <taxon>Planctomycetaceae</taxon>
        <taxon>Planctomyces</taxon>
    </lineage>
</organism>
<dbReference type="Proteomes" id="UP000321083">
    <property type="component" value="Unassembled WGS sequence"/>
</dbReference>
<feature type="non-terminal residue" evidence="1">
    <location>
        <position position="80"/>
    </location>
</feature>
<evidence type="ECO:0000313" key="2">
    <source>
        <dbReference type="Proteomes" id="UP000321083"/>
    </source>
</evidence>
<dbReference type="InterPro" id="IPR002591">
    <property type="entry name" value="Phosphodiest/P_Trfase"/>
</dbReference>
<gene>
    <name evidence="1" type="ORF">E3A20_29010</name>
</gene>
<comment type="caution">
    <text evidence="1">The sequence shown here is derived from an EMBL/GenBank/DDBJ whole genome shotgun (WGS) entry which is preliminary data.</text>
</comment>
<keyword evidence="2" id="KW-1185">Reference proteome</keyword>
<reference evidence="1 2" key="1">
    <citation type="submission" date="2019-08" db="EMBL/GenBank/DDBJ databases">
        <title>100 year-old enigma solved: identification of Planctomyces bekefii, the type genus and species of the phylum Planctomycetes.</title>
        <authorList>
            <person name="Svetlana D.N."/>
            <person name="Overmann J."/>
        </authorList>
    </citation>
    <scope>NUCLEOTIDE SEQUENCE [LARGE SCALE GENOMIC DNA]</scope>
    <source>
        <strain evidence="1">Phe10_nw2017</strain>
    </source>
</reference>
<dbReference type="Pfam" id="PF01663">
    <property type="entry name" value="Phosphodiest"/>
    <property type="match status" value="1"/>
</dbReference>
<dbReference type="AlphaFoldDB" id="A0A5C6M155"/>
<sequence>MLNPSAARVLLIGWDAADWRLIRPLLDQGQMPHLRQLMQRGVSGSISTLFPAYSPMLWTSIATGKRAYKHGIFGFTEPAA</sequence>